<dbReference type="Proteomes" id="UP000028045">
    <property type="component" value="Unassembled WGS sequence"/>
</dbReference>
<dbReference type="EMBL" id="KL648424">
    <property type="protein sequence ID" value="KEY70776.1"/>
    <property type="molecule type" value="Genomic_DNA"/>
</dbReference>
<organism evidence="2 3">
    <name type="scientific">Stachybotrys chartarum (strain CBS 109288 / IBT 7711)</name>
    <name type="common">Toxic black mold</name>
    <name type="synonym">Stilbospora chartarum</name>
    <dbReference type="NCBI Taxonomy" id="1280523"/>
    <lineage>
        <taxon>Eukaryota</taxon>
        <taxon>Fungi</taxon>
        <taxon>Dikarya</taxon>
        <taxon>Ascomycota</taxon>
        <taxon>Pezizomycotina</taxon>
        <taxon>Sordariomycetes</taxon>
        <taxon>Hypocreomycetidae</taxon>
        <taxon>Hypocreales</taxon>
        <taxon>Stachybotryaceae</taxon>
        <taxon>Stachybotrys</taxon>
    </lineage>
</organism>
<protein>
    <submittedName>
        <fullName evidence="2">Uncharacterized protein</fullName>
    </submittedName>
</protein>
<dbReference type="HOGENOM" id="CLU_1284014_0_0_1"/>
<sequence length="214" mass="22592">MPSSHRSSSSSSYSSSSSASSRSRSSRHGVVSDDGTWVIQYKTLPKTRTNSLRFMSWAAGRPAHATGLKKKSRDVSDDQSYSSSGSSGSMLGSDDDIKLYWVTGSESASDRTMRPDLGGMRQSPFVAQQSPPIPVYGHPRPAAFVPPAQSVPPPVQANAPMRGGFGPPMPGSRPQGNAIPLANVKMSGPPRTGGPGYGRQPPQVLRGPARPQMA</sequence>
<evidence type="ECO:0000313" key="2">
    <source>
        <dbReference type="EMBL" id="KEY70776.1"/>
    </source>
</evidence>
<keyword evidence="3" id="KW-1185">Reference proteome</keyword>
<accession>A0A084AZP7</accession>
<proteinExistence type="predicted"/>
<name>A0A084AZP7_STACB</name>
<feature type="region of interest" description="Disordered" evidence="1">
    <location>
        <begin position="61"/>
        <end position="214"/>
    </location>
</feature>
<evidence type="ECO:0000256" key="1">
    <source>
        <dbReference type="SAM" id="MobiDB-lite"/>
    </source>
</evidence>
<feature type="compositionally biased region" description="Low complexity" evidence="1">
    <location>
        <begin position="78"/>
        <end position="92"/>
    </location>
</feature>
<evidence type="ECO:0000313" key="3">
    <source>
        <dbReference type="Proteomes" id="UP000028045"/>
    </source>
</evidence>
<dbReference type="AlphaFoldDB" id="A0A084AZP7"/>
<feature type="region of interest" description="Disordered" evidence="1">
    <location>
        <begin position="1"/>
        <end position="32"/>
    </location>
</feature>
<reference evidence="2 3" key="1">
    <citation type="journal article" date="2014" name="BMC Genomics">
        <title>Comparative genome sequencing reveals chemotype-specific gene clusters in the toxigenic black mold Stachybotrys.</title>
        <authorList>
            <person name="Semeiks J."/>
            <person name="Borek D."/>
            <person name="Otwinowski Z."/>
            <person name="Grishin N.V."/>
        </authorList>
    </citation>
    <scope>NUCLEOTIDE SEQUENCE [LARGE SCALE GENOMIC DNA]</scope>
    <source>
        <strain evidence="3">CBS 109288 / IBT 7711</strain>
    </source>
</reference>
<feature type="compositionally biased region" description="Low complexity" evidence="1">
    <location>
        <begin position="1"/>
        <end position="23"/>
    </location>
</feature>
<gene>
    <name evidence="2" type="ORF">S7711_03271</name>
</gene>